<sequence>MLAGSLIAVLVKKIFIGRKWMNKKLLMVFVVCSVSFFCHFLLDAIPHKDYAIKSEFLFLSSVYLLIDMMIGSCIILFVFREPLMHFLRVVVSVNVSKIEVADNLKLASPFFLASLGVFFNILPDVFMVLKRILGMDFYILSQLEIFHNAMHSNIFPDLFWGWASQISFSFMVVVLLVRLVFKVENKIYSWLAVEEAERILSEVSQDREIEK</sequence>
<feature type="transmembrane region" description="Helical" evidence="1">
    <location>
        <begin position="25"/>
        <end position="45"/>
    </location>
</feature>
<feature type="transmembrane region" description="Helical" evidence="1">
    <location>
        <begin position="106"/>
        <end position="129"/>
    </location>
</feature>
<organism evidence="2 3">
    <name type="scientific">Candidatus Yanofskybacteria bacterium CG10_big_fil_rev_8_21_14_0_10_36_16</name>
    <dbReference type="NCBI Taxonomy" id="1975096"/>
    <lineage>
        <taxon>Bacteria</taxon>
        <taxon>Candidatus Yanofskyibacteriota</taxon>
    </lineage>
</organism>
<keyword evidence="1" id="KW-0812">Transmembrane</keyword>
<feature type="transmembrane region" description="Helical" evidence="1">
    <location>
        <begin position="159"/>
        <end position="181"/>
    </location>
</feature>
<accession>A0A2J0Q7W1</accession>
<dbReference type="AlphaFoldDB" id="A0A2J0Q7W1"/>
<reference evidence="2 3" key="1">
    <citation type="submission" date="2017-09" db="EMBL/GenBank/DDBJ databases">
        <title>Depth-based differentiation of microbial function through sediment-hosted aquifers and enrichment of novel symbionts in the deep terrestrial subsurface.</title>
        <authorList>
            <person name="Probst A.J."/>
            <person name="Ladd B."/>
            <person name="Jarett J.K."/>
            <person name="Geller-Mcgrath D.E."/>
            <person name="Sieber C.M."/>
            <person name="Emerson J.B."/>
            <person name="Anantharaman K."/>
            <person name="Thomas B.C."/>
            <person name="Malmstrom R."/>
            <person name="Stieglmeier M."/>
            <person name="Klingl A."/>
            <person name="Woyke T."/>
            <person name="Ryan C.M."/>
            <person name="Banfield J.F."/>
        </authorList>
    </citation>
    <scope>NUCLEOTIDE SEQUENCE [LARGE SCALE GENOMIC DNA]</scope>
    <source>
        <strain evidence="2">CG10_big_fil_rev_8_21_14_0_10_36_16</strain>
    </source>
</reference>
<dbReference type="Proteomes" id="UP000228496">
    <property type="component" value="Unassembled WGS sequence"/>
</dbReference>
<evidence type="ECO:0000313" key="2">
    <source>
        <dbReference type="EMBL" id="PJE51153.1"/>
    </source>
</evidence>
<keyword evidence="1" id="KW-0472">Membrane</keyword>
<name>A0A2J0Q7W1_9BACT</name>
<keyword evidence="1" id="KW-1133">Transmembrane helix</keyword>
<proteinExistence type="predicted"/>
<evidence type="ECO:0000313" key="3">
    <source>
        <dbReference type="Proteomes" id="UP000228496"/>
    </source>
</evidence>
<evidence type="ECO:0000256" key="1">
    <source>
        <dbReference type="SAM" id="Phobius"/>
    </source>
</evidence>
<gene>
    <name evidence="2" type="ORF">COV29_02675</name>
</gene>
<feature type="transmembrane region" description="Helical" evidence="1">
    <location>
        <begin position="57"/>
        <end position="79"/>
    </location>
</feature>
<comment type="caution">
    <text evidence="2">The sequence shown here is derived from an EMBL/GenBank/DDBJ whole genome shotgun (WGS) entry which is preliminary data.</text>
</comment>
<protein>
    <submittedName>
        <fullName evidence="2">Uncharacterized protein</fullName>
    </submittedName>
</protein>
<dbReference type="EMBL" id="PCXQ01000004">
    <property type="protein sequence ID" value="PJE51153.1"/>
    <property type="molecule type" value="Genomic_DNA"/>
</dbReference>